<dbReference type="RefSeq" id="WP_263995204.1">
    <property type="nucleotide sequence ID" value="NZ_JACKVK010000005.1"/>
</dbReference>
<dbReference type="PANTHER" id="PTHR23542:SF1">
    <property type="entry name" value="MAJOR FACILITATOR SUPERFAMILY (MFS) PROFILE DOMAIN-CONTAINING PROTEIN"/>
    <property type="match status" value="1"/>
</dbReference>
<feature type="transmembrane region" description="Helical" evidence="1">
    <location>
        <begin position="240"/>
        <end position="260"/>
    </location>
</feature>
<keyword evidence="1" id="KW-0472">Membrane</keyword>
<dbReference type="Gene3D" id="1.20.1250.20">
    <property type="entry name" value="MFS general substrate transporter like domains"/>
    <property type="match status" value="1"/>
</dbReference>
<sequence length="399" mass="40334">MGTYRNLLRVPGVLNVTASQLFARLPLGILSLAILMHVHRLTGSYALAGTVVAAVGAGEAVAMPLTSRLAGRVGVARTLVTAATVNAVGTLGLAFAGAAAVPLMVLGVIVGASIPPLMPVVRALYPRMVPDDEVRTLFALDTTAQELIWVIGPVAATVLASRISTLFPLILCAAVTLMGTIWFLLVSWRLHPEKAVSESRFGRVLLHRAVILAMVSSLVLVGSFTALEVGIIAALGKNGFTAGAAIASASVGSLLGGLVFGHRRLGLSGVVVALSAVGVGVGLYGAADALPLQFAALFVSGVGFAPAMSALYLMVSREVGQHMATEAFGWLSSATIVGGSIGTAVAGVATDSHGPNGAVAVSIVMTVLAAVSPLVARAFGPLPGLAKVQAQKQPASCAT</sequence>
<proteinExistence type="predicted"/>
<gene>
    <name evidence="2" type="ORF">H7K45_07690</name>
</gene>
<dbReference type="Pfam" id="PF07690">
    <property type="entry name" value="MFS_1"/>
    <property type="match status" value="1"/>
</dbReference>
<feature type="transmembrane region" description="Helical" evidence="1">
    <location>
        <begin position="267"/>
        <end position="287"/>
    </location>
</feature>
<dbReference type="InterPro" id="IPR036259">
    <property type="entry name" value="MFS_trans_sf"/>
</dbReference>
<feature type="transmembrane region" description="Helical" evidence="1">
    <location>
        <begin position="209"/>
        <end position="234"/>
    </location>
</feature>
<dbReference type="InterPro" id="IPR011701">
    <property type="entry name" value="MFS"/>
</dbReference>
<reference evidence="2" key="1">
    <citation type="submission" date="2020-07" db="EMBL/GenBank/DDBJ databases">
        <authorList>
            <person name="Pettersson B.M.F."/>
            <person name="Behra P.R.K."/>
            <person name="Ramesh M."/>
            <person name="Das S."/>
            <person name="Dasgupta S."/>
            <person name="Kirsebom L.A."/>
        </authorList>
    </citation>
    <scope>NUCLEOTIDE SEQUENCE</scope>
    <source>
        <strain evidence="2">DSM 44838</strain>
    </source>
</reference>
<protein>
    <submittedName>
        <fullName evidence="2">MFS transporter</fullName>
    </submittedName>
</protein>
<dbReference type="SUPFAM" id="SSF103473">
    <property type="entry name" value="MFS general substrate transporter"/>
    <property type="match status" value="1"/>
</dbReference>
<feature type="transmembrane region" description="Helical" evidence="1">
    <location>
        <begin position="327"/>
        <end position="346"/>
    </location>
</feature>
<dbReference type="PANTHER" id="PTHR23542">
    <property type="match status" value="1"/>
</dbReference>
<feature type="transmembrane region" description="Helical" evidence="1">
    <location>
        <begin position="358"/>
        <end position="379"/>
    </location>
</feature>
<dbReference type="EMBL" id="JACKVK010000005">
    <property type="protein sequence ID" value="MCV7420417.1"/>
    <property type="molecule type" value="Genomic_DNA"/>
</dbReference>
<accession>A0A9X2YJH8</accession>
<comment type="caution">
    <text evidence="2">The sequence shown here is derived from an EMBL/GenBank/DDBJ whole genome shotgun (WGS) entry which is preliminary data.</text>
</comment>
<dbReference type="AlphaFoldDB" id="A0A9X2YJH8"/>
<keyword evidence="1" id="KW-0812">Transmembrane</keyword>
<feature type="transmembrane region" description="Helical" evidence="1">
    <location>
        <begin position="21"/>
        <end position="39"/>
    </location>
</feature>
<organism evidence="2 3">
    <name type="scientific">Mycobacterium yunnanensis</name>
    <dbReference type="NCBI Taxonomy" id="368477"/>
    <lineage>
        <taxon>Bacteria</taxon>
        <taxon>Bacillati</taxon>
        <taxon>Actinomycetota</taxon>
        <taxon>Actinomycetes</taxon>
        <taxon>Mycobacteriales</taxon>
        <taxon>Mycobacteriaceae</taxon>
        <taxon>Mycobacterium</taxon>
    </lineage>
</organism>
<name>A0A9X2YJH8_9MYCO</name>
<reference evidence="2" key="2">
    <citation type="journal article" date="2022" name="BMC Genomics">
        <title>Comparative genome analysis of mycobacteria focusing on tRNA and non-coding RNA.</title>
        <authorList>
            <person name="Behra P.R.K."/>
            <person name="Pettersson B.M.F."/>
            <person name="Ramesh M."/>
            <person name="Das S."/>
            <person name="Dasgupta S."/>
            <person name="Kirsebom L.A."/>
        </authorList>
    </citation>
    <scope>NUCLEOTIDE SEQUENCE</scope>
    <source>
        <strain evidence="2">DSM 44838</strain>
    </source>
</reference>
<feature type="transmembrane region" description="Helical" evidence="1">
    <location>
        <begin position="166"/>
        <end position="188"/>
    </location>
</feature>
<evidence type="ECO:0000256" key="1">
    <source>
        <dbReference type="SAM" id="Phobius"/>
    </source>
</evidence>
<dbReference type="Proteomes" id="UP001141629">
    <property type="component" value="Unassembled WGS sequence"/>
</dbReference>
<feature type="transmembrane region" description="Helical" evidence="1">
    <location>
        <begin position="45"/>
        <end position="66"/>
    </location>
</feature>
<keyword evidence="1" id="KW-1133">Transmembrane helix</keyword>
<keyword evidence="3" id="KW-1185">Reference proteome</keyword>
<evidence type="ECO:0000313" key="2">
    <source>
        <dbReference type="EMBL" id="MCV7420417.1"/>
    </source>
</evidence>
<evidence type="ECO:0000313" key="3">
    <source>
        <dbReference type="Proteomes" id="UP001141629"/>
    </source>
</evidence>
<feature type="transmembrane region" description="Helical" evidence="1">
    <location>
        <begin position="293"/>
        <end position="315"/>
    </location>
</feature>
<dbReference type="GO" id="GO:0022857">
    <property type="term" value="F:transmembrane transporter activity"/>
    <property type="evidence" value="ECO:0007669"/>
    <property type="project" value="InterPro"/>
</dbReference>